<dbReference type="Proteomes" id="UP000177876">
    <property type="component" value="Unassembled WGS sequence"/>
</dbReference>
<comment type="caution">
    <text evidence="4">The sequence shown here is derived from an EMBL/GenBank/DDBJ whole genome shotgun (WGS) entry which is preliminary data.</text>
</comment>
<dbReference type="EMBL" id="MELK01000053">
    <property type="protein sequence ID" value="OFW55554.1"/>
    <property type="molecule type" value="Genomic_DNA"/>
</dbReference>
<dbReference type="GO" id="GO:0006167">
    <property type="term" value="P:AMP biosynthetic process"/>
    <property type="evidence" value="ECO:0007669"/>
    <property type="project" value="TreeGrafter"/>
</dbReference>
<dbReference type="InterPro" id="IPR015797">
    <property type="entry name" value="NUDIX_hydrolase-like_dom_sf"/>
</dbReference>
<dbReference type="PROSITE" id="PS51462">
    <property type="entry name" value="NUDIX"/>
    <property type="match status" value="1"/>
</dbReference>
<evidence type="ECO:0000259" key="3">
    <source>
        <dbReference type="PROSITE" id="PS51462"/>
    </source>
</evidence>
<dbReference type="SUPFAM" id="SSF55811">
    <property type="entry name" value="Nudix"/>
    <property type="match status" value="1"/>
</dbReference>
<dbReference type="AlphaFoldDB" id="A0A1F2WFD0"/>
<dbReference type="GO" id="GO:0004081">
    <property type="term" value="F:bis(5'-nucleosyl)-tetraphosphatase (asymmetrical) activity"/>
    <property type="evidence" value="ECO:0007669"/>
    <property type="project" value="TreeGrafter"/>
</dbReference>
<sequence>MKYGREISSGGVLYRLTGDGYEVALIVVESGANALPKGLINKGESPEETATREVHEETGMWGEIEAPLGSINYYYYSKERDTRYFKNVTFFLLRYVSGSESDHDFEVEEVRWVPAEEAEGLLSYKGERDVMRRATEALKRKSPRTGESHSKGLGGG</sequence>
<protein>
    <recommendedName>
        <fullName evidence="3">Nudix hydrolase domain-containing protein</fullName>
    </recommendedName>
</protein>
<feature type="compositionally biased region" description="Basic and acidic residues" evidence="2">
    <location>
        <begin position="136"/>
        <end position="150"/>
    </location>
</feature>
<reference evidence="4 5" key="1">
    <citation type="journal article" date="2016" name="Nat. Commun.">
        <title>Thousands of microbial genomes shed light on interconnected biogeochemical processes in an aquifer system.</title>
        <authorList>
            <person name="Anantharaman K."/>
            <person name="Brown C.T."/>
            <person name="Hug L.A."/>
            <person name="Sharon I."/>
            <person name="Castelle C.J."/>
            <person name="Probst A.J."/>
            <person name="Thomas B.C."/>
            <person name="Singh A."/>
            <person name="Wilkins M.J."/>
            <person name="Karaoz U."/>
            <person name="Brodie E.L."/>
            <person name="Williams K.H."/>
            <person name="Hubbard S.S."/>
            <person name="Banfield J.F."/>
        </authorList>
    </citation>
    <scope>NUCLEOTIDE SEQUENCE [LARGE SCALE GENOMIC DNA]</scope>
</reference>
<dbReference type="PANTHER" id="PTHR21340:SF0">
    <property type="entry name" value="BIS(5'-NUCLEOSYL)-TETRAPHOSPHATASE [ASYMMETRICAL]"/>
    <property type="match status" value="1"/>
</dbReference>
<dbReference type="InterPro" id="IPR000086">
    <property type="entry name" value="NUDIX_hydrolase_dom"/>
</dbReference>
<dbReference type="PROSITE" id="PS00893">
    <property type="entry name" value="NUDIX_BOX"/>
    <property type="match status" value="1"/>
</dbReference>
<gene>
    <name evidence="4" type="ORF">A2Y75_09595</name>
</gene>
<name>A0A1F2WFD0_9ACTN</name>
<dbReference type="Gene3D" id="3.90.79.10">
    <property type="entry name" value="Nucleoside Triphosphate Pyrophosphohydrolase"/>
    <property type="match status" value="1"/>
</dbReference>
<dbReference type="InterPro" id="IPR020084">
    <property type="entry name" value="NUDIX_hydrolase_CS"/>
</dbReference>
<feature type="domain" description="Nudix hydrolase" evidence="3">
    <location>
        <begin position="4"/>
        <end position="136"/>
    </location>
</feature>
<organism evidence="4 5">
    <name type="scientific">Candidatus Solincola sediminis</name>
    <dbReference type="NCBI Taxonomy" id="1797199"/>
    <lineage>
        <taxon>Bacteria</taxon>
        <taxon>Bacillati</taxon>
        <taxon>Actinomycetota</taxon>
        <taxon>Candidatus Geothermincolia</taxon>
        <taxon>Candidatus Geothermincolales</taxon>
        <taxon>Candidatus Geothermincolaceae</taxon>
        <taxon>Candidatus Solincola</taxon>
    </lineage>
</organism>
<accession>A0A1F2WFD0</accession>
<evidence type="ECO:0000313" key="5">
    <source>
        <dbReference type="Proteomes" id="UP000177876"/>
    </source>
</evidence>
<dbReference type="InterPro" id="IPR051325">
    <property type="entry name" value="Nudix_hydrolase_domain"/>
</dbReference>
<dbReference type="STRING" id="1797197.A2Y75_09595"/>
<evidence type="ECO:0000256" key="2">
    <source>
        <dbReference type="SAM" id="MobiDB-lite"/>
    </source>
</evidence>
<evidence type="ECO:0000256" key="1">
    <source>
        <dbReference type="ARBA" id="ARBA00022801"/>
    </source>
</evidence>
<keyword evidence="1" id="KW-0378">Hydrolase</keyword>
<dbReference type="PANTHER" id="PTHR21340">
    <property type="entry name" value="DIADENOSINE 5,5-P1,P4-TETRAPHOSPHATE PYROPHOSPHOHYDROLASE MUTT"/>
    <property type="match status" value="1"/>
</dbReference>
<dbReference type="Pfam" id="PF00293">
    <property type="entry name" value="NUDIX"/>
    <property type="match status" value="1"/>
</dbReference>
<evidence type="ECO:0000313" key="4">
    <source>
        <dbReference type="EMBL" id="OFW55554.1"/>
    </source>
</evidence>
<proteinExistence type="predicted"/>
<dbReference type="GO" id="GO:0006754">
    <property type="term" value="P:ATP biosynthetic process"/>
    <property type="evidence" value="ECO:0007669"/>
    <property type="project" value="TreeGrafter"/>
</dbReference>
<feature type="region of interest" description="Disordered" evidence="2">
    <location>
        <begin position="136"/>
        <end position="156"/>
    </location>
</feature>
<dbReference type="CDD" id="cd03673">
    <property type="entry name" value="NUDIX_Ap6A_hydrolase"/>
    <property type="match status" value="1"/>
</dbReference>